<evidence type="ECO:0000256" key="1">
    <source>
        <dbReference type="ARBA" id="ARBA00004752"/>
    </source>
</evidence>
<protein>
    <recommendedName>
        <fullName evidence="8">L,D-TPase catalytic domain-containing protein</fullName>
    </recommendedName>
</protein>
<comment type="caution">
    <text evidence="9">The sequence shown here is derived from an EMBL/GenBank/DDBJ whole genome shotgun (WGS) entry which is preliminary data.</text>
</comment>
<keyword evidence="4 7" id="KW-0133">Cell shape</keyword>
<dbReference type="Proteomes" id="UP000075420">
    <property type="component" value="Unassembled WGS sequence"/>
</dbReference>
<dbReference type="Pfam" id="PF03734">
    <property type="entry name" value="YkuD"/>
    <property type="match status" value="1"/>
</dbReference>
<dbReference type="SUPFAM" id="SSF141523">
    <property type="entry name" value="L,D-transpeptidase catalytic domain-like"/>
    <property type="match status" value="1"/>
</dbReference>
<dbReference type="GO" id="GO:0005576">
    <property type="term" value="C:extracellular region"/>
    <property type="evidence" value="ECO:0007669"/>
    <property type="project" value="TreeGrafter"/>
</dbReference>
<dbReference type="GO" id="GO:0008360">
    <property type="term" value="P:regulation of cell shape"/>
    <property type="evidence" value="ECO:0007669"/>
    <property type="project" value="UniProtKB-UniRule"/>
</dbReference>
<dbReference type="GO" id="GO:0071972">
    <property type="term" value="F:peptidoglycan L,D-transpeptidase activity"/>
    <property type="evidence" value="ECO:0007669"/>
    <property type="project" value="TreeGrafter"/>
</dbReference>
<reference evidence="9 10" key="1">
    <citation type="submission" date="2014-02" db="EMBL/GenBank/DDBJ databases">
        <title>The small core and large imbalanced accessory genome model reveals a collaborative survival strategy of Sorangium cellulosum strains in nature.</title>
        <authorList>
            <person name="Han K."/>
            <person name="Peng R."/>
            <person name="Blom J."/>
            <person name="Li Y.-Z."/>
        </authorList>
    </citation>
    <scope>NUCLEOTIDE SEQUENCE [LARGE SCALE GENOMIC DNA]</scope>
    <source>
        <strain evidence="9 10">So0157-25</strain>
    </source>
</reference>
<accession>A0A150PGA3</accession>
<comment type="similarity">
    <text evidence="2">Belongs to the YkuD family.</text>
</comment>
<feature type="active site" description="Proton donor/acceptor" evidence="7">
    <location>
        <position position="392"/>
    </location>
</feature>
<evidence type="ECO:0000313" key="9">
    <source>
        <dbReference type="EMBL" id="KYF54528.1"/>
    </source>
</evidence>
<keyword evidence="3" id="KW-0808">Transferase</keyword>
<proteinExistence type="inferred from homology"/>
<dbReference type="GO" id="GO:0071555">
    <property type="term" value="P:cell wall organization"/>
    <property type="evidence" value="ECO:0007669"/>
    <property type="project" value="UniProtKB-UniRule"/>
</dbReference>
<organism evidence="9 10">
    <name type="scientific">Sorangium cellulosum</name>
    <name type="common">Polyangium cellulosum</name>
    <dbReference type="NCBI Taxonomy" id="56"/>
    <lineage>
        <taxon>Bacteria</taxon>
        <taxon>Pseudomonadati</taxon>
        <taxon>Myxococcota</taxon>
        <taxon>Polyangia</taxon>
        <taxon>Polyangiales</taxon>
        <taxon>Polyangiaceae</taxon>
        <taxon>Sorangium</taxon>
    </lineage>
</organism>
<evidence type="ECO:0000256" key="6">
    <source>
        <dbReference type="ARBA" id="ARBA00023316"/>
    </source>
</evidence>
<dbReference type="Gene3D" id="2.40.440.10">
    <property type="entry name" value="L,D-transpeptidase catalytic domain-like"/>
    <property type="match status" value="1"/>
</dbReference>
<feature type="domain" description="L,D-TPase catalytic" evidence="8">
    <location>
        <begin position="308"/>
        <end position="441"/>
    </location>
</feature>
<evidence type="ECO:0000256" key="4">
    <source>
        <dbReference type="ARBA" id="ARBA00022960"/>
    </source>
</evidence>
<dbReference type="InterPro" id="IPR050979">
    <property type="entry name" value="LD-transpeptidase"/>
</dbReference>
<dbReference type="PANTHER" id="PTHR30582">
    <property type="entry name" value="L,D-TRANSPEPTIDASE"/>
    <property type="match status" value="1"/>
</dbReference>
<evidence type="ECO:0000256" key="7">
    <source>
        <dbReference type="PROSITE-ProRule" id="PRU01373"/>
    </source>
</evidence>
<sequence>VYARPSTGAKRVGFLRAGAIVEMDPEPAGTDGCPGGFRKIKPFGYVCLGPDATLDLNHEIVRAASRRPDVTHKLPYMYGTVTRGGPAYARIPTDEDVARHEPSLKKHLDRWAKDEESGATYGLDVWLKWRTEPAPPALEALAQRITDPDIPWFLRDGRRAPNLSGRIKTDDAVKIDEVSRRNGMAFIESFLHEGRRYNVTTDLRVVPADRFRPIRGSDYHGVEIGKDIDFPFALVRRPGGKRWRVEGKKLVAAGELEWRAAVPLTGKQQFFGGKLHYETKDGEWIDDRHAGRIDPAKKMPAWGKNGEKWLDVSINKQVLVAYEGTKPVYATLISTGEAGLEDHTSSTATKRGIFRIHTKYVSITMDSDTAGEEFELRDVPYVQYFEEGYALHGAYWHDKFGRPKSHGCLNLSPEDARRLFFWTEPAVPPGWHGAARSLTGT</sequence>
<evidence type="ECO:0000256" key="3">
    <source>
        <dbReference type="ARBA" id="ARBA00022679"/>
    </source>
</evidence>
<dbReference type="GO" id="GO:0016740">
    <property type="term" value="F:transferase activity"/>
    <property type="evidence" value="ECO:0007669"/>
    <property type="project" value="UniProtKB-KW"/>
</dbReference>
<evidence type="ECO:0000256" key="2">
    <source>
        <dbReference type="ARBA" id="ARBA00005992"/>
    </source>
</evidence>
<gene>
    <name evidence="9" type="ORF">BE08_11635</name>
</gene>
<name>A0A150PGA3_SORCE</name>
<dbReference type="UniPathway" id="UPA00219"/>
<keyword evidence="5 7" id="KW-0573">Peptidoglycan synthesis</keyword>
<dbReference type="EMBL" id="JELY01001807">
    <property type="protein sequence ID" value="KYF54528.1"/>
    <property type="molecule type" value="Genomic_DNA"/>
</dbReference>
<feature type="active site" description="Nucleophile" evidence="7">
    <location>
        <position position="408"/>
    </location>
</feature>
<dbReference type="InterPro" id="IPR038063">
    <property type="entry name" value="Transpep_catalytic_dom"/>
</dbReference>
<dbReference type="AlphaFoldDB" id="A0A150PGA3"/>
<dbReference type="PANTHER" id="PTHR30582:SF2">
    <property type="entry name" value="L,D-TRANSPEPTIDASE YCIB-RELATED"/>
    <property type="match status" value="1"/>
</dbReference>
<dbReference type="PROSITE" id="PS52029">
    <property type="entry name" value="LD_TPASE"/>
    <property type="match status" value="1"/>
</dbReference>
<evidence type="ECO:0000256" key="5">
    <source>
        <dbReference type="ARBA" id="ARBA00022984"/>
    </source>
</evidence>
<evidence type="ECO:0000259" key="8">
    <source>
        <dbReference type="PROSITE" id="PS52029"/>
    </source>
</evidence>
<dbReference type="GO" id="GO:0018104">
    <property type="term" value="P:peptidoglycan-protein cross-linking"/>
    <property type="evidence" value="ECO:0007669"/>
    <property type="project" value="TreeGrafter"/>
</dbReference>
<dbReference type="CDD" id="cd16913">
    <property type="entry name" value="YkuD_like"/>
    <property type="match status" value="1"/>
</dbReference>
<dbReference type="InterPro" id="IPR005490">
    <property type="entry name" value="LD_TPept_cat_dom"/>
</dbReference>
<feature type="non-terminal residue" evidence="9">
    <location>
        <position position="441"/>
    </location>
</feature>
<keyword evidence="6 7" id="KW-0961">Cell wall biogenesis/degradation</keyword>
<comment type="pathway">
    <text evidence="1 7">Cell wall biogenesis; peptidoglycan biosynthesis.</text>
</comment>
<evidence type="ECO:0000313" key="10">
    <source>
        <dbReference type="Proteomes" id="UP000075420"/>
    </source>
</evidence>
<feature type="non-terminal residue" evidence="9">
    <location>
        <position position="1"/>
    </location>
</feature>